<feature type="region of interest" description="Disordered" evidence="1">
    <location>
        <begin position="220"/>
        <end position="247"/>
    </location>
</feature>
<feature type="compositionally biased region" description="Basic residues" evidence="1">
    <location>
        <begin position="228"/>
        <end position="239"/>
    </location>
</feature>
<evidence type="ECO:0000256" key="1">
    <source>
        <dbReference type="SAM" id="MobiDB-lite"/>
    </source>
</evidence>
<gene>
    <name evidence="2" type="ORF">JTE90_024570</name>
</gene>
<dbReference type="Proteomes" id="UP000827092">
    <property type="component" value="Unassembled WGS sequence"/>
</dbReference>
<feature type="compositionally biased region" description="Basic and acidic residues" evidence="1">
    <location>
        <begin position="357"/>
        <end position="369"/>
    </location>
</feature>
<proteinExistence type="predicted"/>
<evidence type="ECO:0008006" key="4">
    <source>
        <dbReference type="Google" id="ProtNLM"/>
    </source>
</evidence>
<dbReference type="EMBL" id="JAFNEN010000106">
    <property type="protein sequence ID" value="KAG8194239.1"/>
    <property type="molecule type" value="Genomic_DNA"/>
</dbReference>
<evidence type="ECO:0000313" key="3">
    <source>
        <dbReference type="Proteomes" id="UP000827092"/>
    </source>
</evidence>
<name>A0AAV6VC83_9ARAC</name>
<dbReference type="AlphaFoldDB" id="A0AAV6VC83"/>
<feature type="region of interest" description="Disordered" evidence="1">
    <location>
        <begin position="347"/>
        <end position="371"/>
    </location>
</feature>
<comment type="caution">
    <text evidence="2">The sequence shown here is derived from an EMBL/GenBank/DDBJ whole genome shotgun (WGS) entry which is preliminary data.</text>
</comment>
<feature type="compositionally biased region" description="Basic residues" evidence="1">
    <location>
        <begin position="408"/>
        <end position="418"/>
    </location>
</feature>
<organism evidence="2 3">
    <name type="scientific">Oedothorax gibbosus</name>
    <dbReference type="NCBI Taxonomy" id="931172"/>
    <lineage>
        <taxon>Eukaryota</taxon>
        <taxon>Metazoa</taxon>
        <taxon>Ecdysozoa</taxon>
        <taxon>Arthropoda</taxon>
        <taxon>Chelicerata</taxon>
        <taxon>Arachnida</taxon>
        <taxon>Araneae</taxon>
        <taxon>Araneomorphae</taxon>
        <taxon>Entelegynae</taxon>
        <taxon>Araneoidea</taxon>
        <taxon>Linyphiidae</taxon>
        <taxon>Erigoninae</taxon>
        <taxon>Oedothorax</taxon>
    </lineage>
</organism>
<keyword evidence="3" id="KW-1185">Reference proteome</keyword>
<feature type="region of interest" description="Disordered" evidence="1">
    <location>
        <begin position="270"/>
        <end position="300"/>
    </location>
</feature>
<reference evidence="2 3" key="1">
    <citation type="journal article" date="2022" name="Nat. Ecol. Evol.">
        <title>A masculinizing supergene underlies an exaggerated male reproductive morph in a spider.</title>
        <authorList>
            <person name="Hendrickx F."/>
            <person name="De Corte Z."/>
            <person name="Sonet G."/>
            <person name="Van Belleghem S.M."/>
            <person name="Kostlbacher S."/>
            <person name="Vangestel C."/>
        </authorList>
    </citation>
    <scope>NUCLEOTIDE SEQUENCE [LARGE SCALE GENOMIC DNA]</scope>
    <source>
        <strain evidence="2">W744_W776</strain>
    </source>
</reference>
<protein>
    <recommendedName>
        <fullName evidence="4">CCHC-type domain-containing protein</fullName>
    </recommendedName>
</protein>
<feature type="region of interest" description="Disordered" evidence="1">
    <location>
        <begin position="401"/>
        <end position="426"/>
    </location>
</feature>
<sequence length="426" mass="47975">MSKSLLQERTTEPEVFQDMDNFDLLNDSSTFALSLRLQFPKFAKGFTSSDFEPFVKSHVGEDNLVSLGRLCFPNEWQMQVKCKEVRESLIRLGKIKINTRTCWITPLSQSEVRGFIHWIPTAVQNKKLETLLRSYGEVLLLENQKQKKWTLNVQSDARYFALYLKSGKTADDVPHFIKVSGYYGLITIRGRNPACFHCRELGHRKTECKFFREKISDYSMRPPGTGKPRIKPRGKRHVPGKQAVPKAVDQAVQTDDVELEDTELISSAEAGSLDASGSEAKCQEVSPSSATQPDAQSPSQIIKTKAEIDAEKFEQLLKDACERPALNLSELLKEKVAICDNKKESIPCQDETAPDVNTEKESVPKKEESVGLNQLDNNFGVILESKDVLGVKEKDVLGLRDEKPAEGKKKRKKRKNKKKDVGVNTG</sequence>
<evidence type="ECO:0000313" key="2">
    <source>
        <dbReference type="EMBL" id="KAG8194239.1"/>
    </source>
</evidence>
<accession>A0AAV6VC83</accession>
<feature type="compositionally biased region" description="Polar residues" evidence="1">
    <location>
        <begin position="285"/>
        <end position="300"/>
    </location>
</feature>